<proteinExistence type="predicted"/>
<dbReference type="InterPro" id="IPR009977">
    <property type="entry name" value="Mig-14"/>
</dbReference>
<accession>A0AA92X515</accession>
<comment type="caution">
    <text evidence="1">The sequence shown here is derived from an EMBL/GenBank/DDBJ whole genome shotgun (WGS) entry which is preliminary data.</text>
</comment>
<sequence>MHKPCTFRLAIVWLRNITLLFSAINVKNYMKKAIFGWEPTTPEAYREAYLLFGGSVCTHPDVIEFLSQRLVSPEFYSYKRKGSVISAAFSLKGNLSLKVSGYPFFFDDIIIPIKKGSGKIVIPFKTKQLSSYHKGDFYNCIHWERLKRKTCLVKDDFSKKTHKKRLAEFDKFINSGGECLSIDNFSDRELSDIYISLFKKRWGDTLECYSEEVLLEVFSKLRHLLFGYVLLINGKPCAYDLVFKAECREWIFFDCHNGGVDQTYANLSVGSVLMYMNIKLAKELCHQKDVKMMYSLGMDNPRWNYKKQWCEIVTLGRTLMA</sequence>
<dbReference type="EMBL" id="QYYG01000008">
    <property type="protein sequence ID" value="RJF53842.1"/>
    <property type="molecule type" value="Genomic_DNA"/>
</dbReference>
<name>A0AA92X515_9GAMM</name>
<reference evidence="1 2" key="1">
    <citation type="submission" date="2018-09" db="EMBL/GenBank/DDBJ databases">
        <title>Draft genome of a novel serratia sp. strain with antifungal activity.</title>
        <authorList>
            <person name="Dichmann S.I."/>
            <person name="Park B.P."/>
            <person name="Pathiraja D."/>
            <person name="Choi I.-G."/>
            <person name="Stougaard P."/>
            <person name="Hennessy R.C."/>
        </authorList>
    </citation>
    <scope>NUCLEOTIDE SEQUENCE [LARGE SCALE GENOMIC DNA]</scope>
    <source>
        <strain evidence="1 2">S40</strain>
    </source>
</reference>
<keyword evidence="2" id="KW-1185">Reference proteome</keyword>
<evidence type="ECO:0000313" key="2">
    <source>
        <dbReference type="Proteomes" id="UP000284338"/>
    </source>
</evidence>
<dbReference type="Pfam" id="PF07395">
    <property type="entry name" value="Mig-14"/>
    <property type="match status" value="1"/>
</dbReference>
<gene>
    <name evidence="1" type="ORF">D4100_20785</name>
</gene>
<protein>
    <submittedName>
        <fullName evidence="1">Transcriptional regulator</fullName>
    </submittedName>
</protein>
<evidence type="ECO:0000313" key="1">
    <source>
        <dbReference type="EMBL" id="RJF53842.1"/>
    </source>
</evidence>
<dbReference type="SUPFAM" id="SSF55729">
    <property type="entry name" value="Acyl-CoA N-acyltransferases (Nat)"/>
    <property type="match status" value="1"/>
</dbReference>
<organism evidence="1 2">
    <name type="scientific">Serratia inhibens</name>
    <dbReference type="NCBI Taxonomy" id="2338073"/>
    <lineage>
        <taxon>Bacteria</taxon>
        <taxon>Pseudomonadati</taxon>
        <taxon>Pseudomonadota</taxon>
        <taxon>Gammaproteobacteria</taxon>
        <taxon>Enterobacterales</taxon>
        <taxon>Yersiniaceae</taxon>
        <taxon>Serratia</taxon>
    </lineage>
</organism>
<dbReference type="RefSeq" id="WP_006317515.1">
    <property type="nucleotide sequence ID" value="NZ_QYYG01000008.1"/>
</dbReference>
<dbReference type="AlphaFoldDB" id="A0AA92X515"/>
<dbReference type="InterPro" id="IPR016181">
    <property type="entry name" value="Acyl_CoA_acyltransferase"/>
</dbReference>
<dbReference type="Proteomes" id="UP000284338">
    <property type="component" value="Unassembled WGS sequence"/>
</dbReference>